<dbReference type="EnsemblPlants" id="KQK02952">
    <property type="protein sequence ID" value="KQK02952"/>
    <property type="gene ID" value="BRADI_2g04626v3"/>
</dbReference>
<dbReference type="Gene3D" id="3.30.420.10">
    <property type="entry name" value="Ribonuclease H-like superfamily/Ribonuclease H"/>
    <property type="match status" value="1"/>
</dbReference>
<keyword evidence="4" id="KW-1185">Reference proteome</keyword>
<evidence type="ECO:0000313" key="3">
    <source>
        <dbReference type="EnsemblPlants" id="KQK02952"/>
    </source>
</evidence>
<dbReference type="InterPro" id="IPR002156">
    <property type="entry name" value="RNaseH_domain"/>
</dbReference>
<evidence type="ECO:0000259" key="1">
    <source>
        <dbReference type="Pfam" id="PF13456"/>
    </source>
</evidence>
<dbReference type="Proteomes" id="UP000008810">
    <property type="component" value="Chromosome 2"/>
</dbReference>
<evidence type="ECO:0000313" key="4">
    <source>
        <dbReference type="Proteomes" id="UP000008810"/>
    </source>
</evidence>
<dbReference type="PANTHER" id="PTHR47074:SF73">
    <property type="entry name" value="OS04G0448401 PROTEIN"/>
    <property type="match status" value="1"/>
</dbReference>
<dbReference type="GO" id="GO:0004523">
    <property type="term" value="F:RNA-DNA hybrid ribonuclease activity"/>
    <property type="evidence" value="ECO:0007669"/>
    <property type="project" value="InterPro"/>
</dbReference>
<organism evidence="2">
    <name type="scientific">Brachypodium distachyon</name>
    <name type="common">Purple false brome</name>
    <name type="synonym">Trachynia distachya</name>
    <dbReference type="NCBI Taxonomy" id="15368"/>
    <lineage>
        <taxon>Eukaryota</taxon>
        <taxon>Viridiplantae</taxon>
        <taxon>Streptophyta</taxon>
        <taxon>Embryophyta</taxon>
        <taxon>Tracheophyta</taxon>
        <taxon>Spermatophyta</taxon>
        <taxon>Magnoliopsida</taxon>
        <taxon>Liliopsida</taxon>
        <taxon>Poales</taxon>
        <taxon>Poaceae</taxon>
        <taxon>BOP clade</taxon>
        <taxon>Pooideae</taxon>
        <taxon>Stipodae</taxon>
        <taxon>Brachypodieae</taxon>
        <taxon>Brachypodium</taxon>
    </lineage>
</organism>
<dbReference type="Gramene" id="KQK02952">
    <property type="protein sequence ID" value="KQK02952"/>
    <property type="gene ID" value="BRADI_2g04626v3"/>
</dbReference>
<dbReference type="OrthoDB" id="686025at2759"/>
<dbReference type="InterPro" id="IPR012337">
    <property type="entry name" value="RNaseH-like_sf"/>
</dbReference>
<dbReference type="EMBL" id="CM000881">
    <property type="protein sequence ID" value="KQK02952.1"/>
    <property type="molecule type" value="Genomic_DNA"/>
</dbReference>
<dbReference type="InterPro" id="IPR036397">
    <property type="entry name" value="RNaseH_sf"/>
</dbReference>
<name>A0A0Q3FU75_BRADI</name>
<dbReference type="CDD" id="cd06222">
    <property type="entry name" value="RNase_H_like"/>
    <property type="match status" value="1"/>
</dbReference>
<dbReference type="Pfam" id="PF13456">
    <property type="entry name" value="RVT_3"/>
    <property type="match status" value="1"/>
</dbReference>
<accession>A0A0Q3FU75</accession>
<dbReference type="InParanoid" id="A0A0Q3FU75"/>
<protein>
    <recommendedName>
        <fullName evidence="1">RNase H type-1 domain-containing protein</fullName>
    </recommendedName>
</protein>
<evidence type="ECO:0000313" key="2">
    <source>
        <dbReference type="EMBL" id="KQK02952.1"/>
    </source>
</evidence>
<dbReference type="GO" id="GO:0003676">
    <property type="term" value="F:nucleic acid binding"/>
    <property type="evidence" value="ECO:0007669"/>
    <property type="project" value="InterPro"/>
</dbReference>
<dbReference type="PANTHER" id="PTHR47074">
    <property type="entry name" value="BNAC02G40300D PROTEIN"/>
    <property type="match status" value="1"/>
</dbReference>
<sequence>MATSSVCSICGEQDSWRHSLIDCNMSRCVWALAPETLREHMERTAEPDAKQWIFVMIESLSKEELTRCFVTLWAIWYARRKVLHEDHYQSPLSTHSFIEAFLRDLEISAPKKEKIAGPRPSQPAVPWIPPPSSHVKINVDAAVAKHSETGAIAAVCRDKDGCFLGASALVIAGITDPGTLEVLACREGLALAEDLQITHARVASDCLEVVTALKSENLGWFALVLNEIKYRCSRLTSVSFVHERRVSNVEAHSLARASTSRHFGRHLWLVESPDPLCIPLWWTEARRCRGRTCRIPRTCRAVSCSIAPPAADRRLAGSAAAAAAADAPGIPQE</sequence>
<dbReference type="InterPro" id="IPR052929">
    <property type="entry name" value="RNase_H-like_EbsB-rel"/>
</dbReference>
<dbReference type="InterPro" id="IPR044730">
    <property type="entry name" value="RNase_H-like_dom_plant"/>
</dbReference>
<proteinExistence type="predicted"/>
<dbReference type="AlphaFoldDB" id="A0A0Q3FU75"/>
<dbReference type="SUPFAM" id="SSF53098">
    <property type="entry name" value="Ribonuclease H-like"/>
    <property type="match status" value="1"/>
</dbReference>
<reference evidence="3" key="3">
    <citation type="submission" date="2018-08" db="UniProtKB">
        <authorList>
            <consortium name="EnsemblPlants"/>
        </authorList>
    </citation>
    <scope>IDENTIFICATION</scope>
    <source>
        <strain evidence="3">cv. Bd21</strain>
    </source>
</reference>
<gene>
    <name evidence="2" type="ORF">BRADI_2g04626v3</name>
</gene>
<reference evidence="2" key="2">
    <citation type="submission" date="2017-06" db="EMBL/GenBank/DDBJ databases">
        <title>WGS assembly of Brachypodium distachyon.</title>
        <authorList>
            <consortium name="The International Brachypodium Initiative"/>
            <person name="Lucas S."/>
            <person name="Harmon-Smith M."/>
            <person name="Lail K."/>
            <person name="Tice H."/>
            <person name="Grimwood J."/>
            <person name="Bruce D."/>
            <person name="Barry K."/>
            <person name="Shu S."/>
            <person name="Lindquist E."/>
            <person name="Wang M."/>
            <person name="Pitluck S."/>
            <person name="Vogel J.P."/>
            <person name="Garvin D.F."/>
            <person name="Mockler T.C."/>
            <person name="Schmutz J."/>
            <person name="Rokhsar D."/>
            <person name="Bevan M.W."/>
        </authorList>
    </citation>
    <scope>NUCLEOTIDE SEQUENCE</scope>
    <source>
        <strain evidence="2">Bd21</strain>
    </source>
</reference>
<reference evidence="2 3" key="1">
    <citation type="journal article" date="2010" name="Nature">
        <title>Genome sequencing and analysis of the model grass Brachypodium distachyon.</title>
        <authorList>
            <consortium name="International Brachypodium Initiative"/>
        </authorList>
    </citation>
    <scope>NUCLEOTIDE SEQUENCE [LARGE SCALE GENOMIC DNA]</scope>
    <source>
        <strain evidence="2 3">Bd21</strain>
    </source>
</reference>
<feature type="domain" description="RNase H type-1" evidence="1">
    <location>
        <begin position="138"/>
        <end position="257"/>
    </location>
</feature>